<dbReference type="InParanoid" id="A0A1B1YTB2"/>
<accession>A0A1B1YTB2</accession>
<dbReference type="Proteomes" id="UP000092952">
    <property type="component" value="Chromosome"/>
</dbReference>
<dbReference type="STRING" id="1810504.PG2T_07000"/>
<dbReference type="OrthoDB" id="123194at2"/>
<dbReference type="EMBL" id="CP014671">
    <property type="protein sequence ID" value="ANX03962.1"/>
    <property type="molecule type" value="Genomic_DNA"/>
</dbReference>
<proteinExistence type="predicted"/>
<feature type="transmembrane region" description="Helical" evidence="1">
    <location>
        <begin position="36"/>
        <end position="58"/>
    </location>
</feature>
<keyword evidence="1" id="KW-0812">Transmembrane</keyword>
<gene>
    <name evidence="2" type="ORF">PG2T_07000</name>
</gene>
<dbReference type="KEGG" id="gbi:PG2T_07000"/>
<dbReference type="AlphaFoldDB" id="A0A1B1YTB2"/>
<evidence type="ECO:0000313" key="2">
    <source>
        <dbReference type="EMBL" id="ANX03962.1"/>
    </source>
</evidence>
<dbReference type="RefSeq" id="WP_068803741.1">
    <property type="nucleotide sequence ID" value="NZ_CP014671.1"/>
</dbReference>
<evidence type="ECO:0000256" key="1">
    <source>
        <dbReference type="SAM" id="Phobius"/>
    </source>
</evidence>
<reference evidence="3" key="1">
    <citation type="submission" date="2016-03" db="EMBL/GenBank/DDBJ databases">
        <title>Complete genome sequence of Solimmundus cernigliae, representing a novel lineage of polycyclic aromatic hydrocarbon degraders within the Gammaproteobacteria.</title>
        <authorList>
            <person name="Singleton D.R."/>
            <person name="Dickey A.N."/>
            <person name="Scholl E.H."/>
            <person name="Wright F.A."/>
            <person name="Aitken M.D."/>
        </authorList>
    </citation>
    <scope>NUCLEOTIDE SEQUENCE [LARGE SCALE GENOMIC DNA]</scope>
    <source>
        <strain evidence="3">TR3.2</strain>
    </source>
</reference>
<organism evidence="2 3">
    <name type="scientific">Immundisolibacter cernigliae</name>
    <dbReference type="NCBI Taxonomy" id="1810504"/>
    <lineage>
        <taxon>Bacteria</taxon>
        <taxon>Pseudomonadati</taxon>
        <taxon>Pseudomonadota</taxon>
        <taxon>Gammaproteobacteria</taxon>
        <taxon>Immundisolibacterales</taxon>
        <taxon>Immundisolibacteraceae</taxon>
        <taxon>Immundisolibacter</taxon>
    </lineage>
</organism>
<keyword evidence="1" id="KW-1133">Transmembrane helix</keyword>
<feature type="transmembrane region" description="Helical" evidence="1">
    <location>
        <begin position="6"/>
        <end position="24"/>
    </location>
</feature>
<keyword evidence="1" id="KW-0472">Membrane</keyword>
<name>A0A1B1YTB2_9GAMM</name>
<sequence>MHEFYFGHGLWLLVWIALILPPFWKIFAKAGFSPWLSLLVLIPLANLIVLYVVAFSRWPALPEQAGR</sequence>
<keyword evidence="3" id="KW-1185">Reference proteome</keyword>
<evidence type="ECO:0000313" key="3">
    <source>
        <dbReference type="Proteomes" id="UP000092952"/>
    </source>
</evidence>
<protein>
    <submittedName>
        <fullName evidence="2">Uncharacterized protein</fullName>
    </submittedName>
</protein>